<organism evidence="1 2">
    <name type="scientific">Trematosphaeria pertusa</name>
    <dbReference type="NCBI Taxonomy" id="390896"/>
    <lineage>
        <taxon>Eukaryota</taxon>
        <taxon>Fungi</taxon>
        <taxon>Dikarya</taxon>
        <taxon>Ascomycota</taxon>
        <taxon>Pezizomycotina</taxon>
        <taxon>Dothideomycetes</taxon>
        <taxon>Pleosporomycetidae</taxon>
        <taxon>Pleosporales</taxon>
        <taxon>Massarineae</taxon>
        <taxon>Trematosphaeriaceae</taxon>
        <taxon>Trematosphaeria</taxon>
    </lineage>
</organism>
<reference evidence="1" key="1">
    <citation type="journal article" date="2020" name="Stud. Mycol.">
        <title>101 Dothideomycetes genomes: a test case for predicting lifestyles and emergence of pathogens.</title>
        <authorList>
            <person name="Haridas S."/>
            <person name="Albert R."/>
            <person name="Binder M."/>
            <person name="Bloem J."/>
            <person name="Labutti K."/>
            <person name="Salamov A."/>
            <person name="Andreopoulos B."/>
            <person name="Baker S."/>
            <person name="Barry K."/>
            <person name="Bills G."/>
            <person name="Bluhm B."/>
            <person name="Cannon C."/>
            <person name="Castanera R."/>
            <person name="Culley D."/>
            <person name="Daum C."/>
            <person name="Ezra D."/>
            <person name="Gonzalez J."/>
            <person name="Henrissat B."/>
            <person name="Kuo A."/>
            <person name="Liang C."/>
            <person name="Lipzen A."/>
            <person name="Lutzoni F."/>
            <person name="Magnuson J."/>
            <person name="Mondo S."/>
            <person name="Nolan M."/>
            <person name="Ohm R."/>
            <person name="Pangilinan J."/>
            <person name="Park H.-J."/>
            <person name="Ramirez L."/>
            <person name="Alfaro M."/>
            <person name="Sun H."/>
            <person name="Tritt A."/>
            <person name="Yoshinaga Y."/>
            <person name="Zwiers L.-H."/>
            <person name="Turgeon B."/>
            <person name="Goodwin S."/>
            <person name="Spatafora J."/>
            <person name="Crous P."/>
            <person name="Grigoriev I."/>
        </authorList>
    </citation>
    <scope>NUCLEOTIDE SEQUENCE</scope>
    <source>
        <strain evidence="1">CBS 122368</strain>
    </source>
</reference>
<protein>
    <submittedName>
        <fullName evidence="1">Uncharacterized protein</fullName>
    </submittedName>
</protein>
<name>A0A6A6IEX3_9PLEO</name>
<accession>A0A6A6IEX3</accession>
<keyword evidence="2" id="KW-1185">Reference proteome</keyword>
<dbReference type="EMBL" id="ML987195">
    <property type="protein sequence ID" value="KAF2248757.1"/>
    <property type="molecule type" value="Genomic_DNA"/>
</dbReference>
<proteinExistence type="predicted"/>
<dbReference type="Proteomes" id="UP000800094">
    <property type="component" value="Unassembled WGS sequence"/>
</dbReference>
<dbReference type="RefSeq" id="XP_033683761.1">
    <property type="nucleotide sequence ID" value="XM_033833283.1"/>
</dbReference>
<dbReference type="GeneID" id="54586613"/>
<evidence type="ECO:0000313" key="1">
    <source>
        <dbReference type="EMBL" id="KAF2248757.1"/>
    </source>
</evidence>
<dbReference type="OrthoDB" id="5226509at2759"/>
<gene>
    <name evidence="1" type="ORF">BU26DRAFT_564456</name>
</gene>
<sequence length="213" mass="24593">MTDHCRDYFYHSYGNVEDRDKLRDVIRDIQTAGRSVLQDNDNLRKDVEARESTLRSEIANLRKDVKARDKKIECQGYCTCSMDGSRWILAEQDYPEDDSRVVFFNDREFKVRSAGSLKGDRVIASKVPSRWPGTVYVYTESALSMPHGSDCRIRVTGKKDAPEPLRWSKTLHLNKLPLETKIQILSGRIKWLFVLQVDSRRSTESDDCTKPSV</sequence>
<evidence type="ECO:0000313" key="2">
    <source>
        <dbReference type="Proteomes" id="UP000800094"/>
    </source>
</evidence>
<dbReference type="AlphaFoldDB" id="A0A6A6IEX3"/>